<proteinExistence type="predicted"/>
<dbReference type="PROSITE" id="PS50929">
    <property type="entry name" value="ABC_TM1F"/>
    <property type="match status" value="1"/>
</dbReference>
<evidence type="ECO:0000259" key="11">
    <source>
        <dbReference type="PROSITE" id="PS50929"/>
    </source>
</evidence>
<evidence type="ECO:0000256" key="6">
    <source>
        <dbReference type="ARBA" id="ARBA00022840"/>
    </source>
</evidence>
<dbReference type="Gene3D" id="3.40.50.300">
    <property type="entry name" value="P-loop containing nucleotide triphosphate hydrolases"/>
    <property type="match status" value="1"/>
</dbReference>
<evidence type="ECO:0000256" key="4">
    <source>
        <dbReference type="ARBA" id="ARBA00022692"/>
    </source>
</evidence>
<keyword evidence="8 9" id="KW-0472">Membrane</keyword>
<evidence type="ECO:0000313" key="13">
    <source>
        <dbReference type="Proteomes" id="UP001174909"/>
    </source>
</evidence>
<dbReference type="EMBL" id="CASHTH010000895">
    <property type="protein sequence ID" value="CAI8008798.1"/>
    <property type="molecule type" value="Genomic_DNA"/>
</dbReference>
<dbReference type="PANTHER" id="PTHR43394:SF1">
    <property type="entry name" value="ATP-BINDING CASSETTE SUB-FAMILY B MEMBER 10, MITOCHONDRIAL"/>
    <property type="match status" value="1"/>
</dbReference>
<dbReference type="InterPro" id="IPR011527">
    <property type="entry name" value="ABC1_TM_dom"/>
</dbReference>
<keyword evidence="5" id="KW-0547">Nucleotide-binding</keyword>
<evidence type="ECO:0000256" key="3">
    <source>
        <dbReference type="ARBA" id="ARBA00022475"/>
    </source>
</evidence>
<dbReference type="CDD" id="cd18550">
    <property type="entry name" value="ABC_6TM_exporter_like"/>
    <property type="match status" value="1"/>
</dbReference>
<dbReference type="InterPro" id="IPR003439">
    <property type="entry name" value="ABC_transporter-like_ATP-bd"/>
</dbReference>
<dbReference type="AlphaFoldDB" id="A0AA35W5D4"/>
<feature type="domain" description="ABC transmembrane type-1" evidence="11">
    <location>
        <begin position="37"/>
        <end position="328"/>
    </location>
</feature>
<dbReference type="InterPro" id="IPR027417">
    <property type="entry name" value="P-loop_NTPase"/>
</dbReference>
<feature type="transmembrane region" description="Helical" evidence="9">
    <location>
        <begin position="76"/>
        <end position="97"/>
    </location>
</feature>
<dbReference type="InterPro" id="IPR039421">
    <property type="entry name" value="Type_1_exporter"/>
</dbReference>
<evidence type="ECO:0000256" key="9">
    <source>
        <dbReference type="SAM" id="Phobius"/>
    </source>
</evidence>
<dbReference type="Pfam" id="PF00005">
    <property type="entry name" value="ABC_tran"/>
    <property type="match status" value="1"/>
</dbReference>
<gene>
    <name evidence="12" type="ORF">GBAR_LOCUS5984</name>
</gene>
<name>A0AA35W5D4_GEOBA</name>
<dbReference type="Gene3D" id="1.20.1560.10">
    <property type="entry name" value="ABC transporter type 1, transmembrane domain"/>
    <property type="match status" value="1"/>
</dbReference>
<evidence type="ECO:0000256" key="7">
    <source>
        <dbReference type="ARBA" id="ARBA00022989"/>
    </source>
</evidence>
<keyword evidence="2" id="KW-0813">Transport</keyword>
<evidence type="ECO:0000256" key="5">
    <source>
        <dbReference type="ARBA" id="ARBA00022741"/>
    </source>
</evidence>
<feature type="domain" description="ABC transporter" evidence="10">
    <location>
        <begin position="369"/>
        <end position="602"/>
    </location>
</feature>
<keyword evidence="13" id="KW-1185">Reference proteome</keyword>
<sequence length="602" mass="65608">MADPTQQHHHRMLDNRARQGLVRRIIGLFGPYKLPVAVVGLLIVVNAGLGVINPVLVKEVFDSALFPSDGSLDLTLLWLLAGLIAAIVVFGAVLSVIQTYLTSKVGQDVTGDLQEAVYNHLLGMSLSFLARTRTGEVQSRVSHDINGIEPVVTSTFADFVASVVALIAVGVAMLFLSWEFTVVAVAVLPVFFLLTRWVGRKRRDALTGVQSSMAQVTAITEETLSLSGILLAKLFGRQHAELHHFRRHSEELSRFAVRQRMIDQSFYTAATAFLTLAPALVYLAAGYLIFIGDTGAATAGTVIAFPALQARLYQPVERLLQVSVELQSSVALFERIFGYLDMEQEITDAPDAQPLERDKVEGDVVFDAVRVSSLSYHGSEADLQQQGVNRQWTLDGVSFRIEPGQLAAFVGPSGAGKSSIAALVPRLYDVTEGSVCIDGFDVRQVRLDDLAATVGFVTQETFLLQTTIEENLRYGKPDATHEEIVAAATAAYIHDRIMELPAGYATLVGERGFGLSIGERQRLSIARTLLHEPRILILDEATSALDARSERMLQSALAPLVQGRTTLVIAHRLSTILAADVIFVINAGRINDFGRHEELLGR</sequence>
<organism evidence="12 13">
    <name type="scientific">Geodia barretti</name>
    <name type="common">Barrett's horny sponge</name>
    <dbReference type="NCBI Taxonomy" id="519541"/>
    <lineage>
        <taxon>Eukaryota</taxon>
        <taxon>Metazoa</taxon>
        <taxon>Porifera</taxon>
        <taxon>Demospongiae</taxon>
        <taxon>Heteroscleromorpha</taxon>
        <taxon>Tetractinellida</taxon>
        <taxon>Astrophorina</taxon>
        <taxon>Geodiidae</taxon>
        <taxon>Geodia</taxon>
    </lineage>
</organism>
<dbReference type="GO" id="GO:0005886">
    <property type="term" value="C:plasma membrane"/>
    <property type="evidence" value="ECO:0007669"/>
    <property type="project" value="UniProtKB-SubCell"/>
</dbReference>
<keyword evidence="7 9" id="KW-1133">Transmembrane helix</keyword>
<reference evidence="12" key="1">
    <citation type="submission" date="2023-03" db="EMBL/GenBank/DDBJ databases">
        <authorList>
            <person name="Steffen K."/>
            <person name="Cardenas P."/>
        </authorList>
    </citation>
    <scope>NUCLEOTIDE SEQUENCE</scope>
</reference>
<dbReference type="InterPro" id="IPR003593">
    <property type="entry name" value="AAA+_ATPase"/>
</dbReference>
<accession>A0AA35W5D4</accession>
<keyword evidence="4 9" id="KW-0812">Transmembrane</keyword>
<evidence type="ECO:0000256" key="2">
    <source>
        <dbReference type="ARBA" id="ARBA00022448"/>
    </source>
</evidence>
<dbReference type="SUPFAM" id="SSF52540">
    <property type="entry name" value="P-loop containing nucleoside triphosphate hydrolases"/>
    <property type="match status" value="1"/>
</dbReference>
<comment type="subcellular location">
    <subcellularLocation>
        <location evidence="1">Cell membrane</location>
        <topology evidence="1">Multi-pass membrane protein</topology>
    </subcellularLocation>
</comment>
<evidence type="ECO:0000256" key="8">
    <source>
        <dbReference type="ARBA" id="ARBA00023136"/>
    </source>
</evidence>
<comment type="caution">
    <text evidence="12">The sequence shown here is derived from an EMBL/GenBank/DDBJ whole genome shotgun (WGS) entry which is preliminary data.</text>
</comment>
<dbReference type="GO" id="GO:0015421">
    <property type="term" value="F:ABC-type oligopeptide transporter activity"/>
    <property type="evidence" value="ECO:0007669"/>
    <property type="project" value="TreeGrafter"/>
</dbReference>
<evidence type="ECO:0000256" key="1">
    <source>
        <dbReference type="ARBA" id="ARBA00004651"/>
    </source>
</evidence>
<feature type="transmembrane region" description="Helical" evidence="9">
    <location>
        <begin position="182"/>
        <end position="199"/>
    </location>
</feature>
<dbReference type="SMART" id="SM00382">
    <property type="entry name" value="AAA"/>
    <property type="match status" value="1"/>
</dbReference>
<dbReference type="Pfam" id="PF00664">
    <property type="entry name" value="ABC_membrane"/>
    <property type="match status" value="1"/>
</dbReference>
<dbReference type="PROSITE" id="PS50893">
    <property type="entry name" value="ABC_TRANSPORTER_2"/>
    <property type="match status" value="1"/>
</dbReference>
<feature type="transmembrane region" description="Helical" evidence="9">
    <location>
        <begin position="156"/>
        <end position="176"/>
    </location>
</feature>
<dbReference type="FunFam" id="3.40.50.300:FF:000221">
    <property type="entry name" value="Multidrug ABC transporter ATP-binding protein"/>
    <property type="match status" value="1"/>
</dbReference>
<dbReference type="GO" id="GO:0016887">
    <property type="term" value="F:ATP hydrolysis activity"/>
    <property type="evidence" value="ECO:0007669"/>
    <property type="project" value="InterPro"/>
</dbReference>
<dbReference type="GO" id="GO:0005524">
    <property type="term" value="F:ATP binding"/>
    <property type="evidence" value="ECO:0007669"/>
    <property type="project" value="UniProtKB-KW"/>
</dbReference>
<evidence type="ECO:0000313" key="12">
    <source>
        <dbReference type="EMBL" id="CAI8008798.1"/>
    </source>
</evidence>
<protein>
    <submittedName>
        <fullName evidence="12">Multidrug export ATP-binding/permease protein YgaD</fullName>
    </submittedName>
</protein>
<dbReference type="PANTHER" id="PTHR43394">
    <property type="entry name" value="ATP-DEPENDENT PERMEASE MDL1, MITOCHONDRIAL"/>
    <property type="match status" value="1"/>
</dbReference>
<evidence type="ECO:0000259" key="10">
    <source>
        <dbReference type="PROSITE" id="PS50893"/>
    </source>
</evidence>
<keyword evidence="6 12" id="KW-0067">ATP-binding</keyword>
<keyword evidence="3" id="KW-1003">Cell membrane</keyword>
<dbReference type="Proteomes" id="UP001174909">
    <property type="component" value="Unassembled WGS sequence"/>
</dbReference>
<dbReference type="InterPro" id="IPR036640">
    <property type="entry name" value="ABC1_TM_sf"/>
</dbReference>
<dbReference type="SUPFAM" id="SSF90123">
    <property type="entry name" value="ABC transporter transmembrane region"/>
    <property type="match status" value="1"/>
</dbReference>
<feature type="transmembrane region" description="Helical" evidence="9">
    <location>
        <begin position="266"/>
        <end position="290"/>
    </location>
</feature>